<dbReference type="SUPFAM" id="SSF51735">
    <property type="entry name" value="NAD(P)-binding Rossmann-fold domains"/>
    <property type="match status" value="1"/>
</dbReference>
<dbReference type="GeneID" id="98051198"/>
<dbReference type="InterPro" id="IPR036291">
    <property type="entry name" value="NAD(P)-bd_dom_sf"/>
</dbReference>
<dbReference type="PANTHER" id="PTHR43639">
    <property type="entry name" value="OXIDOREDUCTASE, SHORT-CHAIN DEHYDROGENASE/REDUCTASE FAMILY (AFU_ORTHOLOGUE AFUA_5G02870)"/>
    <property type="match status" value="1"/>
</dbReference>
<evidence type="ECO:0000313" key="3">
    <source>
        <dbReference type="EMBL" id="NYG01116.1"/>
    </source>
</evidence>
<dbReference type="PROSITE" id="PS00061">
    <property type="entry name" value="ADH_SHORT"/>
    <property type="match status" value="1"/>
</dbReference>
<dbReference type="Proteomes" id="UP000549695">
    <property type="component" value="Unassembled WGS sequence"/>
</dbReference>
<proteinExistence type="inferred from homology"/>
<gene>
    <name evidence="3" type="ORF">HDA37_001401</name>
</gene>
<protein>
    <submittedName>
        <fullName evidence="3">NAD(P)-dependent dehydrogenase (Short-subunit alcohol dehydrogenase family)</fullName>
    </submittedName>
</protein>
<dbReference type="PRINTS" id="PR00081">
    <property type="entry name" value="GDHRDH"/>
</dbReference>
<dbReference type="PANTHER" id="PTHR43639:SF1">
    <property type="entry name" value="SHORT-CHAIN DEHYDROGENASE_REDUCTASE FAMILY PROTEIN"/>
    <property type="match status" value="1"/>
</dbReference>
<sequence>MTGPLENPFVPGAGPMAGRAVLVTGAGQNGGLPGVGYATARLVAAQGARVAVLDRNPAAAGRTVERITADGGRAVPVVADVTADPACGAAVARAAGLLGGLDGLVNNVAAGDRAGLFDVTPERFDELLRINLTSAWQVTRHAVPLLPPGSSIVNVSSVGVRMRGPGMVYCVAKAGLENLTEGAATTLGPQGIRVNCVQVGAIWGSFAAANMSEDLRGARRDSTALKTEGTAWDVAAAVAFLLGAHARWISGHTLAVEGGPPHRFPPGPPVRSVAGADDARWSVGAGTAGAAPGDGGAR</sequence>
<keyword evidence="4" id="KW-1185">Reference proteome</keyword>
<comment type="caution">
    <text evidence="3">The sequence shown here is derived from an EMBL/GenBank/DDBJ whole genome shotgun (WGS) entry which is preliminary data.</text>
</comment>
<dbReference type="Gene3D" id="3.40.50.720">
    <property type="entry name" value="NAD(P)-binding Rossmann-like Domain"/>
    <property type="match status" value="1"/>
</dbReference>
<dbReference type="CDD" id="cd05233">
    <property type="entry name" value="SDR_c"/>
    <property type="match status" value="1"/>
</dbReference>
<dbReference type="PRINTS" id="PR00080">
    <property type="entry name" value="SDRFAMILY"/>
</dbReference>
<dbReference type="InterPro" id="IPR002347">
    <property type="entry name" value="SDR_fam"/>
</dbReference>
<evidence type="ECO:0000256" key="2">
    <source>
        <dbReference type="ARBA" id="ARBA00023002"/>
    </source>
</evidence>
<dbReference type="Pfam" id="PF13561">
    <property type="entry name" value="adh_short_C2"/>
    <property type="match status" value="1"/>
</dbReference>
<reference evidence="3 4" key="1">
    <citation type="submission" date="2020-07" db="EMBL/GenBank/DDBJ databases">
        <title>Sequencing the genomes of 1000 actinobacteria strains.</title>
        <authorList>
            <person name="Klenk H.-P."/>
        </authorList>
    </citation>
    <scope>NUCLEOTIDE SEQUENCE [LARGE SCALE GENOMIC DNA]</scope>
    <source>
        <strain evidence="3 4">DSM 44749</strain>
    </source>
</reference>
<evidence type="ECO:0000256" key="1">
    <source>
        <dbReference type="ARBA" id="ARBA00006484"/>
    </source>
</evidence>
<dbReference type="AlphaFoldDB" id="A0A852W5A8"/>
<comment type="similarity">
    <text evidence="1">Belongs to the short-chain dehydrogenases/reductases (SDR) family.</text>
</comment>
<dbReference type="GO" id="GO:0016491">
    <property type="term" value="F:oxidoreductase activity"/>
    <property type="evidence" value="ECO:0007669"/>
    <property type="project" value="UniProtKB-KW"/>
</dbReference>
<evidence type="ECO:0000313" key="4">
    <source>
        <dbReference type="Proteomes" id="UP000549695"/>
    </source>
</evidence>
<dbReference type="InterPro" id="IPR020904">
    <property type="entry name" value="Sc_DH/Rdtase_CS"/>
</dbReference>
<organism evidence="3 4">
    <name type="scientific">Pseudonocardia alni</name>
    <name type="common">Amycolata alni</name>
    <dbReference type="NCBI Taxonomy" id="33907"/>
    <lineage>
        <taxon>Bacteria</taxon>
        <taxon>Bacillati</taxon>
        <taxon>Actinomycetota</taxon>
        <taxon>Actinomycetes</taxon>
        <taxon>Pseudonocardiales</taxon>
        <taxon>Pseudonocardiaceae</taxon>
        <taxon>Pseudonocardia</taxon>
    </lineage>
</organism>
<dbReference type="RefSeq" id="WP_312888407.1">
    <property type="nucleotide sequence ID" value="NZ_BAAAJZ010000008.1"/>
</dbReference>
<name>A0A852W5A8_PSEA5</name>
<keyword evidence="2" id="KW-0560">Oxidoreductase</keyword>
<dbReference type="EMBL" id="JACCCZ010000001">
    <property type="protein sequence ID" value="NYG01116.1"/>
    <property type="molecule type" value="Genomic_DNA"/>
</dbReference>
<accession>A0A852W5A8</accession>
<dbReference type="FunFam" id="3.40.50.720:FF:000084">
    <property type="entry name" value="Short-chain dehydrogenase reductase"/>
    <property type="match status" value="1"/>
</dbReference>